<name>A0A7G7G9A3_9BACT</name>
<gene>
    <name evidence="1" type="ORF">HUW51_13775</name>
</gene>
<organism evidence="1 2">
    <name type="scientific">Adhaeribacter swui</name>
    <dbReference type="NCBI Taxonomy" id="2086471"/>
    <lineage>
        <taxon>Bacteria</taxon>
        <taxon>Pseudomonadati</taxon>
        <taxon>Bacteroidota</taxon>
        <taxon>Cytophagia</taxon>
        <taxon>Cytophagales</taxon>
        <taxon>Hymenobacteraceae</taxon>
        <taxon>Adhaeribacter</taxon>
    </lineage>
</organism>
<reference evidence="1 2" key="1">
    <citation type="journal article" date="2018" name="Int. J. Syst. Evol. Microbiol.">
        <title>Adhaeribacter swui sp. nov., isolated from wet mud.</title>
        <authorList>
            <person name="Kim D.U."/>
            <person name="Kim K.W."/>
            <person name="Kang M.S."/>
            <person name="Kim J.Y."/>
            <person name="Jang J.H."/>
            <person name="Kim M.K."/>
        </authorList>
    </citation>
    <scope>NUCLEOTIDE SEQUENCE [LARGE SCALE GENOMIC DNA]</scope>
    <source>
        <strain evidence="1 2">KCTC 52873</strain>
    </source>
</reference>
<protein>
    <recommendedName>
        <fullName evidence="3">STAS/SEC14 domain-containing protein</fullName>
    </recommendedName>
</protein>
<dbReference type="KEGG" id="aswu:HUW51_13775"/>
<evidence type="ECO:0000313" key="1">
    <source>
        <dbReference type="EMBL" id="QNF33737.1"/>
    </source>
</evidence>
<keyword evidence="2" id="KW-1185">Reference proteome</keyword>
<sequence length="131" mass="15223">MHKLFLFDPHINISYNTVTDILYADWTGNQTKESVIDGCEKILYYLQKEKCKKVLNDNTRVSSIWSDAAEWVAVDWFPRMHQAGCSFFAWVYSPNTYSRLSTDATLSFNIRDVMAITFDSFENAESWLKAV</sequence>
<dbReference type="AlphaFoldDB" id="A0A7G7G9A3"/>
<accession>A0A7G7G9A3</accession>
<evidence type="ECO:0000313" key="2">
    <source>
        <dbReference type="Proteomes" id="UP000515237"/>
    </source>
</evidence>
<proteinExistence type="predicted"/>
<dbReference type="Proteomes" id="UP000515237">
    <property type="component" value="Chromosome"/>
</dbReference>
<evidence type="ECO:0008006" key="3">
    <source>
        <dbReference type="Google" id="ProtNLM"/>
    </source>
</evidence>
<dbReference type="EMBL" id="CP055156">
    <property type="protein sequence ID" value="QNF33737.1"/>
    <property type="molecule type" value="Genomic_DNA"/>
</dbReference>
<dbReference type="RefSeq" id="WP_185270220.1">
    <property type="nucleotide sequence ID" value="NZ_CP055156.1"/>
</dbReference>